<feature type="coiled-coil region" evidence="1">
    <location>
        <begin position="12"/>
        <end position="39"/>
    </location>
</feature>
<proteinExistence type="predicted"/>
<dbReference type="EMBL" id="BOOU01000024">
    <property type="protein sequence ID" value="GII76684.1"/>
    <property type="molecule type" value="Genomic_DNA"/>
</dbReference>
<keyword evidence="1" id="KW-0175">Coiled coil</keyword>
<accession>A0A919QZ18</accession>
<protein>
    <submittedName>
        <fullName evidence="2">Uncharacterized protein</fullName>
    </submittedName>
</protein>
<name>A0A919QZ18_9ACTN</name>
<reference evidence="2" key="1">
    <citation type="submission" date="2021-01" db="EMBL/GenBank/DDBJ databases">
        <title>Whole genome shotgun sequence of Sphaerisporangium rufum NBRC 109079.</title>
        <authorList>
            <person name="Komaki H."/>
            <person name="Tamura T."/>
        </authorList>
    </citation>
    <scope>NUCLEOTIDE SEQUENCE</scope>
    <source>
        <strain evidence="2">NBRC 109079</strain>
    </source>
</reference>
<evidence type="ECO:0000313" key="2">
    <source>
        <dbReference type="EMBL" id="GII76684.1"/>
    </source>
</evidence>
<keyword evidence="3" id="KW-1185">Reference proteome</keyword>
<dbReference type="Proteomes" id="UP000655287">
    <property type="component" value="Unassembled WGS sequence"/>
</dbReference>
<dbReference type="RefSeq" id="WP_239137117.1">
    <property type="nucleotide sequence ID" value="NZ_BOOU01000024.1"/>
</dbReference>
<evidence type="ECO:0000256" key="1">
    <source>
        <dbReference type="SAM" id="Coils"/>
    </source>
</evidence>
<dbReference type="AlphaFoldDB" id="A0A919QZ18"/>
<comment type="caution">
    <text evidence="2">The sequence shown here is derived from an EMBL/GenBank/DDBJ whole genome shotgun (WGS) entry which is preliminary data.</text>
</comment>
<gene>
    <name evidence="2" type="ORF">Sru01_16660</name>
</gene>
<sequence length="84" mass="9035">MHPDSGVSAEELHPMESEMAMLKARVDRLEQQVRTLAEATAVLARGLESGPLEEAGAAHSAQAARLAHELLLAADLVRPQRDRG</sequence>
<evidence type="ECO:0000313" key="3">
    <source>
        <dbReference type="Proteomes" id="UP000655287"/>
    </source>
</evidence>
<organism evidence="2 3">
    <name type="scientific">Sphaerisporangium rufum</name>
    <dbReference type="NCBI Taxonomy" id="1381558"/>
    <lineage>
        <taxon>Bacteria</taxon>
        <taxon>Bacillati</taxon>
        <taxon>Actinomycetota</taxon>
        <taxon>Actinomycetes</taxon>
        <taxon>Streptosporangiales</taxon>
        <taxon>Streptosporangiaceae</taxon>
        <taxon>Sphaerisporangium</taxon>
    </lineage>
</organism>